<dbReference type="GO" id="GO:0035556">
    <property type="term" value="P:intracellular signal transduction"/>
    <property type="evidence" value="ECO:0007669"/>
    <property type="project" value="TreeGrafter"/>
</dbReference>
<dbReference type="GO" id="GO:0004674">
    <property type="term" value="F:protein serine/threonine kinase activity"/>
    <property type="evidence" value="ECO:0007669"/>
    <property type="project" value="UniProtKB-KW"/>
</dbReference>
<comment type="similarity">
    <text evidence="4">Belongs to the protein kinase superfamily.</text>
</comment>
<feature type="domain" description="Protein kinase" evidence="6">
    <location>
        <begin position="149"/>
        <end position="405"/>
    </location>
</feature>
<dbReference type="GO" id="GO:0000226">
    <property type="term" value="P:microtubule cytoskeleton organization"/>
    <property type="evidence" value="ECO:0007669"/>
    <property type="project" value="TreeGrafter"/>
</dbReference>
<dbReference type="InterPro" id="IPR000719">
    <property type="entry name" value="Prot_kinase_dom"/>
</dbReference>
<keyword evidence="2 3" id="KW-0067">ATP-binding</keyword>
<keyword evidence="8" id="KW-1185">Reference proteome</keyword>
<dbReference type="PANTHER" id="PTHR24346:SF76">
    <property type="entry name" value="NON-SPECIFIC SERINE_THREONINE PROTEIN KINASE"/>
    <property type="match status" value="1"/>
</dbReference>
<dbReference type="PROSITE" id="PS00107">
    <property type="entry name" value="PROTEIN_KINASE_ATP"/>
    <property type="match status" value="1"/>
</dbReference>
<dbReference type="Pfam" id="PF00069">
    <property type="entry name" value="Pkinase"/>
    <property type="match status" value="1"/>
</dbReference>
<evidence type="ECO:0000313" key="7">
    <source>
        <dbReference type="EMBL" id="KAJ8653182.1"/>
    </source>
</evidence>
<accession>A0AAD7XX05</accession>
<sequence length="409" mass="44861">MHTKNAYFQQVTTQGNILHIDTNPLGISYPGANAFDPINENPFLPPHHLNHDKKYSPPVSPSGYSSCNSSSGHGSPRKDIPHNKCHLIRRNTKSIASPPVSAQSWDHIKSPAASFLASFASPPPSSLPSSLGAAAGNDEEQDGDELDDYVLENVIGHGGFSRVRSGYCISDGRKVAVKVTSQERELAIWKQLDHPHVLSMEKLLETESGMCYAVCTYCGGGTLLDLVKQKQHLEEAEARCIVRQLTSALEYLHHDARVVHKDLKLDNVLLLDDKKTIKLGDFGLAVYQQPTTTTTHDDEDGSSIKQEYAGGSLAYTAPEQIRTPWVITSPSTDMWSLGIILYALVAGRLPFDDTYDARLQQKILSGDFEMPPTISPPLASLIAGLLHVDPRQRLTARQVLDSAWCNMTA</sequence>
<gene>
    <name evidence="7" type="ORF">O0I10_011129</name>
</gene>
<dbReference type="Proteomes" id="UP001234581">
    <property type="component" value="Unassembled WGS sequence"/>
</dbReference>
<dbReference type="FunFam" id="1.10.510.10:FF:000571">
    <property type="entry name" value="Maternal embryonic leucine zipper kinase"/>
    <property type="match status" value="1"/>
</dbReference>
<keyword evidence="4" id="KW-0808">Transferase</keyword>
<evidence type="ECO:0000256" key="2">
    <source>
        <dbReference type="ARBA" id="ARBA00022840"/>
    </source>
</evidence>
<evidence type="ECO:0000256" key="5">
    <source>
        <dbReference type="SAM" id="MobiDB-lite"/>
    </source>
</evidence>
<feature type="compositionally biased region" description="Low complexity" evidence="5">
    <location>
        <begin position="61"/>
        <end position="74"/>
    </location>
</feature>
<comment type="caution">
    <text evidence="7">The sequence shown here is derived from an EMBL/GenBank/DDBJ whole genome shotgun (WGS) entry which is preliminary data.</text>
</comment>
<dbReference type="EMBL" id="JARTCD010000083">
    <property type="protein sequence ID" value="KAJ8653182.1"/>
    <property type="molecule type" value="Genomic_DNA"/>
</dbReference>
<organism evidence="7 8">
    <name type="scientific">Lichtheimia ornata</name>
    <dbReference type="NCBI Taxonomy" id="688661"/>
    <lineage>
        <taxon>Eukaryota</taxon>
        <taxon>Fungi</taxon>
        <taxon>Fungi incertae sedis</taxon>
        <taxon>Mucoromycota</taxon>
        <taxon>Mucoromycotina</taxon>
        <taxon>Mucoromycetes</taxon>
        <taxon>Mucorales</taxon>
        <taxon>Lichtheimiaceae</taxon>
        <taxon>Lichtheimia</taxon>
    </lineage>
</organism>
<dbReference type="AlphaFoldDB" id="A0AAD7XX05"/>
<dbReference type="SUPFAM" id="SSF56112">
    <property type="entry name" value="Protein kinase-like (PK-like)"/>
    <property type="match status" value="1"/>
</dbReference>
<dbReference type="InterPro" id="IPR008271">
    <property type="entry name" value="Ser/Thr_kinase_AS"/>
</dbReference>
<dbReference type="PANTHER" id="PTHR24346">
    <property type="entry name" value="MAP/MICROTUBULE AFFINITY-REGULATING KINASE"/>
    <property type="match status" value="1"/>
</dbReference>
<evidence type="ECO:0000256" key="1">
    <source>
        <dbReference type="ARBA" id="ARBA00022741"/>
    </source>
</evidence>
<dbReference type="Gene3D" id="1.10.510.10">
    <property type="entry name" value="Transferase(Phosphotransferase) domain 1"/>
    <property type="match status" value="1"/>
</dbReference>
<dbReference type="GeneID" id="83218531"/>
<dbReference type="InterPro" id="IPR011009">
    <property type="entry name" value="Kinase-like_dom_sf"/>
</dbReference>
<dbReference type="PROSITE" id="PS00108">
    <property type="entry name" value="PROTEIN_KINASE_ST"/>
    <property type="match status" value="1"/>
</dbReference>
<protein>
    <recommendedName>
        <fullName evidence="6">Protein kinase domain-containing protein</fullName>
    </recommendedName>
</protein>
<proteinExistence type="inferred from homology"/>
<evidence type="ECO:0000256" key="3">
    <source>
        <dbReference type="PROSITE-ProRule" id="PRU10141"/>
    </source>
</evidence>
<dbReference type="GO" id="GO:0005524">
    <property type="term" value="F:ATP binding"/>
    <property type="evidence" value="ECO:0007669"/>
    <property type="project" value="UniProtKB-UniRule"/>
</dbReference>
<evidence type="ECO:0000313" key="8">
    <source>
        <dbReference type="Proteomes" id="UP001234581"/>
    </source>
</evidence>
<dbReference type="GO" id="GO:0005737">
    <property type="term" value="C:cytoplasm"/>
    <property type="evidence" value="ECO:0007669"/>
    <property type="project" value="TreeGrafter"/>
</dbReference>
<reference evidence="7 8" key="1">
    <citation type="submission" date="2023-03" db="EMBL/GenBank/DDBJ databases">
        <title>Genome sequence of Lichtheimia ornata CBS 291.66.</title>
        <authorList>
            <person name="Mohabir J.T."/>
            <person name="Shea T.P."/>
            <person name="Kurbessoian T."/>
            <person name="Berby B."/>
            <person name="Fontaine J."/>
            <person name="Livny J."/>
            <person name="Gnirke A."/>
            <person name="Stajich J.E."/>
            <person name="Cuomo C.A."/>
        </authorList>
    </citation>
    <scope>NUCLEOTIDE SEQUENCE [LARGE SCALE GENOMIC DNA]</scope>
    <source>
        <strain evidence="7">CBS 291.66</strain>
    </source>
</reference>
<evidence type="ECO:0000259" key="6">
    <source>
        <dbReference type="PROSITE" id="PS50011"/>
    </source>
</evidence>
<keyword evidence="1 3" id="KW-0547">Nucleotide-binding</keyword>
<dbReference type="RefSeq" id="XP_058338096.1">
    <property type="nucleotide sequence ID" value="XM_058491100.1"/>
</dbReference>
<dbReference type="PROSITE" id="PS50011">
    <property type="entry name" value="PROTEIN_KINASE_DOM"/>
    <property type="match status" value="1"/>
</dbReference>
<name>A0AAD7XX05_9FUNG</name>
<keyword evidence="4" id="KW-0418">Kinase</keyword>
<dbReference type="SMART" id="SM00220">
    <property type="entry name" value="S_TKc"/>
    <property type="match status" value="1"/>
</dbReference>
<dbReference type="InterPro" id="IPR017441">
    <property type="entry name" value="Protein_kinase_ATP_BS"/>
</dbReference>
<feature type="region of interest" description="Disordered" evidence="5">
    <location>
        <begin position="43"/>
        <end position="83"/>
    </location>
</feature>
<feature type="binding site" evidence="3">
    <location>
        <position position="178"/>
    </location>
    <ligand>
        <name>ATP</name>
        <dbReference type="ChEBI" id="CHEBI:30616"/>
    </ligand>
</feature>
<evidence type="ECO:0000256" key="4">
    <source>
        <dbReference type="RuleBase" id="RU000304"/>
    </source>
</evidence>
<keyword evidence="4" id="KW-0723">Serine/threonine-protein kinase</keyword>